<organism evidence="2 3">
    <name type="scientific">Allofrancisella frigidaquae</name>
    <dbReference type="NCBI Taxonomy" id="1085644"/>
    <lineage>
        <taxon>Bacteria</taxon>
        <taxon>Pseudomonadati</taxon>
        <taxon>Pseudomonadota</taxon>
        <taxon>Gammaproteobacteria</taxon>
        <taxon>Thiotrichales</taxon>
        <taxon>Francisellaceae</taxon>
        <taxon>Allofrancisella</taxon>
    </lineage>
</organism>
<evidence type="ECO:0000313" key="2">
    <source>
        <dbReference type="EMBL" id="QIV94919.1"/>
    </source>
</evidence>
<dbReference type="PANTHER" id="PTHR43968:SF6">
    <property type="entry name" value="GLUTATHIONE S-TRANSFERASE OMEGA"/>
    <property type="match status" value="1"/>
</dbReference>
<dbReference type="PROSITE" id="PS50404">
    <property type="entry name" value="GST_NTER"/>
    <property type="match status" value="1"/>
</dbReference>
<dbReference type="InterPro" id="IPR054493">
    <property type="entry name" value="MglA_C"/>
</dbReference>
<dbReference type="Pfam" id="PF13409">
    <property type="entry name" value="GST_N_2"/>
    <property type="match status" value="1"/>
</dbReference>
<dbReference type="GO" id="GO:0005737">
    <property type="term" value="C:cytoplasm"/>
    <property type="evidence" value="ECO:0007669"/>
    <property type="project" value="TreeGrafter"/>
</dbReference>
<dbReference type="InterPro" id="IPR004045">
    <property type="entry name" value="Glutathione_S-Trfase_N"/>
</dbReference>
<gene>
    <name evidence="2" type="ORF">E3E15_05965</name>
</gene>
<dbReference type="InterPro" id="IPR036249">
    <property type="entry name" value="Thioredoxin-like_sf"/>
</dbReference>
<dbReference type="Pfam" id="PF22420">
    <property type="entry name" value="MglA_C"/>
    <property type="match status" value="1"/>
</dbReference>
<dbReference type="SUPFAM" id="SSF52833">
    <property type="entry name" value="Thioredoxin-like"/>
    <property type="match status" value="1"/>
</dbReference>
<name>A0A6M3HUM9_9GAMM</name>
<reference evidence="2 3" key="1">
    <citation type="submission" date="2019-03" db="EMBL/GenBank/DDBJ databases">
        <title>Complete Genome Sequence of Allofrancisella frigidaquae Strain SYSU 10HL1970 Isolated from Water-Cooling Systems in China.</title>
        <authorList>
            <person name="Ohrman C."/>
            <person name="Uneklint I."/>
            <person name="Sjodin A."/>
        </authorList>
    </citation>
    <scope>NUCLEOTIDE SEQUENCE [LARGE SCALE GENOMIC DNA]</scope>
    <source>
        <strain evidence="2 3">SYSU 10HL1970</strain>
    </source>
</reference>
<evidence type="ECO:0000313" key="3">
    <source>
        <dbReference type="Proteomes" id="UP000503320"/>
    </source>
</evidence>
<accession>A0A6M3HUM9</accession>
<dbReference type="KEGG" id="afri:E3E15_05965"/>
<dbReference type="Gene3D" id="1.20.1050.10">
    <property type="match status" value="1"/>
</dbReference>
<evidence type="ECO:0000259" key="1">
    <source>
        <dbReference type="PROSITE" id="PS50404"/>
    </source>
</evidence>
<feature type="domain" description="GST N-terminal" evidence="1">
    <location>
        <begin position="1"/>
        <end position="80"/>
    </location>
</feature>
<dbReference type="PANTHER" id="PTHR43968">
    <property type="match status" value="1"/>
</dbReference>
<dbReference type="EMBL" id="CP038017">
    <property type="protein sequence ID" value="QIV94919.1"/>
    <property type="molecule type" value="Genomic_DNA"/>
</dbReference>
<keyword evidence="3" id="KW-1185">Reference proteome</keyword>
<protein>
    <recommendedName>
        <fullName evidence="1">GST N-terminal domain-containing protein</fullName>
    </recommendedName>
</protein>
<proteinExistence type="predicted"/>
<dbReference type="Gene3D" id="3.40.30.10">
    <property type="entry name" value="Glutaredoxin"/>
    <property type="match status" value="1"/>
</dbReference>
<sequence>MVLYTKKNDIYSDIVRMILLIKGANAKFIDVSDEENSKHFEELNIITPNGNIPTLTTEDFAVYRLGVIIEAIEDLYPFPPMFPVFPKQRANARILLEHVNKSFLQNIHKLCELDLGQEQINEIKNAMQKELIKTYKTVINERDINAESNPDSQNINVLTLIMTFVFYYFIKLKIAIPTKDKNIIKEIKALFNEPNFVKTIKDGAKYGNA</sequence>
<dbReference type="InterPro" id="IPR050983">
    <property type="entry name" value="GST_Omega/HSP26"/>
</dbReference>
<dbReference type="AlphaFoldDB" id="A0A6M3HUM9"/>
<dbReference type="RefSeq" id="WP_172106976.1">
    <property type="nucleotide sequence ID" value="NZ_CP038017.1"/>
</dbReference>
<dbReference type="Proteomes" id="UP000503320">
    <property type="component" value="Chromosome"/>
</dbReference>